<dbReference type="InterPro" id="IPR036633">
    <property type="entry name" value="Prn/Lys/Arg_de-COase_C_sf"/>
</dbReference>
<evidence type="ECO:0000256" key="2">
    <source>
        <dbReference type="ARBA" id="ARBA00010671"/>
    </source>
</evidence>
<evidence type="ECO:0000256" key="4">
    <source>
        <dbReference type="ARBA" id="ARBA00022898"/>
    </source>
</evidence>
<dbReference type="SUPFAM" id="SSF55904">
    <property type="entry name" value="Ornithine decarboxylase C-terminal domain"/>
    <property type="match status" value="1"/>
</dbReference>
<dbReference type="InterPro" id="IPR015424">
    <property type="entry name" value="PyrdxlP-dep_Trfase"/>
</dbReference>
<evidence type="ECO:0000256" key="1">
    <source>
        <dbReference type="ARBA" id="ARBA00001933"/>
    </source>
</evidence>
<dbReference type="SUPFAM" id="SSF53383">
    <property type="entry name" value="PLP-dependent transferases"/>
    <property type="match status" value="1"/>
</dbReference>
<dbReference type="Gene3D" id="3.90.100.10">
    <property type="entry name" value="Orn/Lys/Arg decarboxylase, C-terminal domain"/>
    <property type="match status" value="1"/>
</dbReference>
<dbReference type="EMBL" id="CP002164">
    <property type="protein sequence ID" value="ADL43096.1"/>
    <property type="molecule type" value="Genomic_DNA"/>
</dbReference>
<evidence type="ECO:0000256" key="3">
    <source>
        <dbReference type="ARBA" id="ARBA00022793"/>
    </source>
</evidence>
<dbReference type="Gene3D" id="3.40.640.10">
    <property type="entry name" value="Type I PLP-dependent aspartate aminotransferase-like (Major domain)"/>
    <property type="match status" value="1"/>
</dbReference>
<accession>D9TFX6</accession>
<dbReference type="eggNOG" id="COG1982">
    <property type="taxonomic scope" value="Bacteria"/>
</dbReference>
<dbReference type="PANTHER" id="PTHR43277:SF4">
    <property type="entry name" value="ARGININE DECARBOXYLASE"/>
    <property type="match status" value="1"/>
</dbReference>
<dbReference type="Proteomes" id="UP000000347">
    <property type="component" value="Chromosome"/>
</dbReference>
<dbReference type="HOGENOM" id="CLU_025925_2_1_9"/>
<dbReference type="InterPro" id="IPR052357">
    <property type="entry name" value="Orn_Lys_Arg_decarboxylase-I"/>
</dbReference>
<dbReference type="Pfam" id="PF03711">
    <property type="entry name" value="OKR_DC_1_C"/>
    <property type="match status" value="1"/>
</dbReference>
<organism evidence="8 9">
    <name type="scientific">Caldicellulosiruptor obsidiansis (strain ATCC BAA-2073 / JCM 16842 / OB47)</name>
    <dbReference type="NCBI Taxonomy" id="608506"/>
    <lineage>
        <taxon>Bacteria</taxon>
        <taxon>Bacillati</taxon>
        <taxon>Bacillota</taxon>
        <taxon>Bacillota incertae sedis</taxon>
        <taxon>Caldicellulosiruptorales</taxon>
        <taxon>Caldicellulosiruptoraceae</taxon>
        <taxon>Caldicellulosiruptor</taxon>
    </lineage>
</organism>
<comment type="similarity">
    <text evidence="2">Belongs to the Orn/Lys/Arg decarboxylase class-I family.</text>
</comment>
<name>D9TFX6_CALOO</name>
<dbReference type="CDD" id="cd00615">
    <property type="entry name" value="Orn_deC_like"/>
    <property type="match status" value="1"/>
</dbReference>
<feature type="domain" description="Orn/Lys/Arg decarboxylases family 1 pyridoxal-P attachment site" evidence="6">
    <location>
        <begin position="33"/>
        <end position="396"/>
    </location>
</feature>
<dbReference type="InterPro" id="IPR015421">
    <property type="entry name" value="PyrdxlP-dep_Trfase_major"/>
</dbReference>
<evidence type="ECO:0000259" key="6">
    <source>
        <dbReference type="Pfam" id="PF01276"/>
    </source>
</evidence>
<keyword evidence="9" id="KW-1185">Reference proteome</keyword>
<evidence type="ECO:0000313" key="8">
    <source>
        <dbReference type="EMBL" id="ADL43096.1"/>
    </source>
</evidence>
<dbReference type="AlphaFoldDB" id="D9TFX6"/>
<sequence>MQCGIIINQKIINTKKEMEAGQNKVTKEDQSKTPLFDAVKRHIEKNIIPFHVPGHKYGRGLKEFTDFVGQNVMLMDLNGMEDLDNANNPIGVIYEAEKLFASAFGAQYAYFLVNGTTSGVQTMIMSACEPGDEIILPRNAHKSAFGGIILSGAIPVYVQPEVNEELGITMGVTIENVKKAILKHPHAKAVFVINPTYYGIASDLKSITRTAHKFGMAVLVDEAHGAHMGFHNDFPLTAMEVGADMSAVSTHKTGGSLTQSSVLLLRGHRIQPETVKQVLNLTMTTSSSYILMCSIDVARKQLAMYGEEMLEETLKLARMAREEINKIEGLYAFGKELIGTPGVYDFDETKLGINVRRLGITGYEAERILRDEYNIQVEMSDLYNILAIISLGDTQESVEKLIEALRNMAKKLGVKDVKTPTIVLHSPQVIVSPRDAFYSSKKVVDLDNAVGEISGEMVMAYPPGIPLILPGERITKDLVDYIKLLKEEDCQLQGTADPYVNTIRVLGTAD</sequence>
<feature type="domain" description="Orn/Lys/Arg decarboxylase C-terminal" evidence="7">
    <location>
        <begin position="398"/>
        <end position="492"/>
    </location>
</feature>
<gene>
    <name evidence="8" type="ordered locus">COB47_1820</name>
</gene>
<evidence type="ECO:0000256" key="5">
    <source>
        <dbReference type="ARBA" id="ARBA00023239"/>
    </source>
</evidence>
<dbReference type="GO" id="GO:0016831">
    <property type="term" value="F:carboxy-lyase activity"/>
    <property type="evidence" value="ECO:0007669"/>
    <property type="project" value="UniProtKB-KW"/>
</dbReference>
<dbReference type="KEGG" id="cob:COB47_1820"/>
<protein>
    <submittedName>
        <fullName evidence="8">Orn/Lys/Arg decarboxylase major region</fullName>
    </submittedName>
</protein>
<comment type="cofactor">
    <cofactor evidence="1">
        <name>pyridoxal 5'-phosphate</name>
        <dbReference type="ChEBI" id="CHEBI:597326"/>
    </cofactor>
</comment>
<keyword evidence="3" id="KW-0210">Decarboxylase</keyword>
<dbReference type="InterPro" id="IPR008286">
    <property type="entry name" value="Prn/Lys/Arg_de-COase_C"/>
</dbReference>
<dbReference type="STRING" id="608506.COB47_1820"/>
<proteinExistence type="inferred from homology"/>
<dbReference type="Pfam" id="PF01276">
    <property type="entry name" value="OKR_DC_1"/>
    <property type="match status" value="1"/>
</dbReference>
<reference evidence="8 9" key="1">
    <citation type="journal article" date="2010" name="J. Bacteriol.">
        <title>Complete genome sequence of the cellulolytic thermophile Caldicellulosiruptor obsidiansis OB47T.</title>
        <authorList>
            <person name="Elkins J.G."/>
            <person name="Lochner A."/>
            <person name="Hamilton-Brehm S.D."/>
            <person name="Davenport K.W."/>
            <person name="Podar M."/>
            <person name="Brown S.D."/>
            <person name="Land M.L."/>
            <person name="Hauser L.J."/>
            <person name="Klingeman D.M."/>
            <person name="Raman B."/>
            <person name="Goodwin L.A."/>
            <person name="Tapia R."/>
            <person name="Meincke L.J."/>
            <person name="Detter J.C."/>
            <person name="Bruce D.C."/>
            <person name="Han C.S."/>
            <person name="Palumbo A.V."/>
            <person name="Cottingham R.W."/>
            <person name="Keller M."/>
            <person name="Graham D.E."/>
        </authorList>
    </citation>
    <scope>NUCLEOTIDE SEQUENCE [LARGE SCALE GENOMIC DNA]</scope>
    <source>
        <strain evidence="9">ATCC BAA-2073 / strain OB47</strain>
    </source>
</reference>
<dbReference type="PANTHER" id="PTHR43277">
    <property type="entry name" value="ARGININE DECARBOXYLASE"/>
    <property type="match status" value="1"/>
</dbReference>
<dbReference type="InterPro" id="IPR000310">
    <property type="entry name" value="Orn/Lys/Arg_deCO2ase_major_dom"/>
</dbReference>
<keyword evidence="5" id="KW-0456">Lyase</keyword>
<evidence type="ECO:0000313" key="9">
    <source>
        <dbReference type="Proteomes" id="UP000000347"/>
    </source>
</evidence>
<evidence type="ECO:0000259" key="7">
    <source>
        <dbReference type="Pfam" id="PF03711"/>
    </source>
</evidence>
<keyword evidence="4" id="KW-0663">Pyridoxal phosphate</keyword>